<dbReference type="Gene3D" id="1.10.287.2170">
    <property type="match status" value="1"/>
</dbReference>
<dbReference type="InterPro" id="IPR036162">
    <property type="entry name" value="Resolvase-like_N_sf"/>
</dbReference>
<dbReference type="PROSITE" id="PS51736">
    <property type="entry name" value="RECOMBINASES_3"/>
    <property type="match status" value="1"/>
</dbReference>
<dbReference type="CDD" id="cd04762">
    <property type="entry name" value="HTH_MerR-trunc"/>
    <property type="match status" value="1"/>
</dbReference>
<name>Q306Y5_HELPX</name>
<dbReference type="CDD" id="cd03769">
    <property type="entry name" value="SR_IS607_transposase_like"/>
    <property type="match status" value="1"/>
</dbReference>
<dbReference type="PANTHER" id="PTHR36172:SF1">
    <property type="entry name" value="RESOLVASE-RELATED"/>
    <property type="match status" value="1"/>
</dbReference>
<evidence type="ECO:0000256" key="2">
    <source>
        <dbReference type="ARBA" id="ARBA00023125"/>
    </source>
</evidence>
<dbReference type="NCBIfam" id="NF033518">
    <property type="entry name" value="transpos_IS607"/>
    <property type="match status" value="1"/>
</dbReference>
<dbReference type="GO" id="GO:0003677">
    <property type="term" value="F:DNA binding"/>
    <property type="evidence" value="ECO:0007669"/>
    <property type="project" value="UniProtKB-KW"/>
</dbReference>
<feature type="active site" description="O-(5'-phospho-DNA)-serine intermediate" evidence="4 5">
    <location>
        <position position="62"/>
    </location>
</feature>
<dbReference type="InterPro" id="IPR006119">
    <property type="entry name" value="Resolv_N"/>
</dbReference>
<keyword evidence="1" id="KW-0229">DNA integration</keyword>
<dbReference type="GO" id="GO:0000150">
    <property type="term" value="F:DNA strand exchange activity"/>
    <property type="evidence" value="ECO:0007669"/>
    <property type="project" value="InterPro"/>
</dbReference>
<evidence type="ECO:0000259" key="6">
    <source>
        <dbReference type="PROSITE" id="PS51736"/>
    </source>
</evidence>
<sequence>MKSKEVLKILKISRVTLWKYVKSGKIRVKQEPNGYYIYNDSDVYSLAGIEDGRLNVVYARVSTQKQKQDLQNQIENCISFINAKGISVDSIYSDIKSGMSLDRKGFMELLNAVMAFKIKAVYISYKDRLARLSYELVEKLFSDYGTKIVIIESECESISLEQELFEDIMQTIHSFSMKMYSKRRIAKKLLLESKVNPALLKSLSGETDDLD</sequence>
<dbReference type="EMBL" id="DQ239897">
    <property type="protein sequence ID" value="ABB51118.1"/>
    <property type="molecule type" value="Genomic_DNA"/>
</dbReference>
<dbReference type="Pfam" id="PF00239">
    <property type="entry name" value="Resolvase"/>
    <property type="match status" value="1"/>
</dbReference>
<dbReference type="SUPFAM" id="SSF46955">
    <property type="entry name" value="Putative DNA-binding domain"/>
    <property type="match status" value="1"/>
</dbReference>
<dbReference type="InterPro" id="IPR041718">
    <property type="entry name" value="IS607_transposase-like"/>
</dbReference>
<dbReference type="Gene3D" id="3.40.50.1390">
    <property type="entry name" value="Resolvase, N-terminal catalytic domain"/>
    <property type="match status" value="1"/>
</dbReference>
<dbReference type="GO" id="GO:0015074">
    <property type="term" value="P:DNA integration"/>
    <property type="evidence" value="ECO:0007669"/>
    <property type="project" value="UniProtKB-KW"/>
</dbReference>
<keyword evidence="7" id="KW-0614">Plasmid</keyword>
<evidence type="ECO:0000256" key="3">
    <source>
        <dbReference type="ARBA" id="ARBA00023172"/>
    </source>
</evidence>
<dbReference type="Gene3D" id="1.10.1660.10">
    <property type="match status" value="1"/>
</dbReference>
<dbReference type="RefSeq" id="WP_012881335.1">
    <property type="nucleotide sequence ID" value="NC_013547.1"/>
</dbReference>
<geneLocation type="plasmid" evidence="7">
    <name>pAL226</name>
</geneLocation>
<proteinExistence type="predicted"/>
<feature type="domain" description="Resolvase/invertase-type recombinase catalytic" evidence="6">
    <location>
        <begin position="54"/>
        <end position="201"/>
    </location>
</feature>
<accession>Q306Y5</accession>
<dbReference type="PROSITE" id="PS00397">
    <property type="entry name" value="RECOMBINASES_1"/>
    <property type="match status" value="1"/>
</dbReference>
<dbReference type="SMART" id="SM00857">
    <property type="entry name" value="Resolvase"/>
    <property type="match status" value="1"/>
</dbReference>
<dbReference type="InterPro" id="IPR048046">
    <property type="entry name" value="Transpos_IS607"/>
</dbReference>
<dbReference type="AlphaFoldDB" id="Q306Y5"/>
<dbReference type="PANTHER" id="PTHR36172">
    <property type="match status" value="1"/>
</dbReference>
<keyword evidence="2" id="KW-0238">DNA-binding</keyword>
<reference evidence="7" key="1">
    <citation type="submission" date="2005-10" db="EMBL/GenBank/DDBJ databases">
        <title>Analysis of plasmid DNA from AL226, an Alaskan Indian strain of Helicobacter pylori.</title>
        <authorList>
            <person name="Khatun I."/>
            <person name="Knesek J.E."/>
            <person name="McIntire S.A."/>
        </authorList>
    </citation>
    <scope>NUCLEOTIDE SEQUENCE</scope>
    <source>
        <strain evidence="7">AL226</strain>
        <plasmid evidence="7">pAL226</plasmid>
    </source>
</reference>
<evidence type="ECO:0000256" key="1">
    <source>
        <dbReference type="ARBA" id="ARBA00022908"/>
    </source>
</evidence>
<dbReference type="InterPro" id="IPR006118">
    <property type="entry name" value="Recombinase_CS"/>
</dbReference>
<evidence type="ECO:0000313" key="7">
    <source>
        <dbReference type="EMBL" id="ABB51118.1"/>
    </source>
</evidence>
<dbReference type="SUPFAM" id="SSF53041">
    <property type="entry name" value="Resolvase-like"/>
    <property type="match status" value="1"/>
</dbReference>
<dbReference type="InterPro" id="IPR009061">
    <property type="entry name" value="DNA-bd_dom_put_sf"/>
</dbReference>
<evidence type="ECO:0000256" key="5">
    <source>
        <dbReference type="PROSITE-ProRule" id="PRU10137"/>
    </source>
</evidence>
<evidence type="ECO:0000256" key="4">
    <source>
        <dbReference type="PIRSR" id="PIRSR606118-50"/>
    </source>
</evidence>
<dbReference type="InterPro" id="IPR051491">
    <property type="entry name" value="Recombinase/Transposase-rel"/>
</dbReference>
<keyword evidence="3" id="KW-0233">DNA recombination</keyword>
<organism evidence="7">
    <name type="scientific">Helicobacter pylori</name>
    <name type="common">Campylobacter pylori</name>
    <dbReference type="NCBI Taxonomy" id="210"/>
    <lineage>
        <taxon>Bacteria</taxon>
        <taxon>Pseudomonadati</taxon>
        <taxon>Campylobacterota</taxon>
        <taxon>Epsilonproteobacteria</taxon>
        <taxon>Campylobacterales</taxon>
        <taxon>Helicobacteraceae</taxon>
        <taxon>Helicobacter</taxon>
    </lineage>
</organism>
<protein>
    <submittedName>
        <fullName evidence="7">ORF4</fullName>
    </submittedName>
</protein>